<reference evidence="2" key="1">
    <citation type="journal article" date="2023" name="Int. J. Syst. Evol. Microbiol.">
        <title>Collibacillus ludicampi gen. nov., sp. nov., a new soil bacterium of the family Alicyclobacillaceae.</title>
        <authorList>
            <person name="Jojima T."/>
            <person name="Ioku Y."/>
            <person name="Fukuta Y."/>
            <person name="Shirasaka N."/>
            <person name="Matsumura Y."/>
            <person name="Mori M."/>
        </authorList>
    </citation>
    <scope>NUCLEOTIDE SEQUENCE</scope>
    <source>
        <strain evidence="2">TP075</strain>
    </source>
</reference>
<accession>A0AAV4L9P5</accession>
<dbReference type="RefSeq" id="WP_282197748.1">
    <property type="nucleotide sequence ID" value="NZ_BOQE01000001.1"/>
</dbReference>
<dbReference type="CDD" id="cd08861">
    <property type="entry name" value="OtcD1_ARO-CYC_like"/>
    <property type="match status" value="1"/>
</dbReference>
<name>A0AAV4L9P5_9BACL</name>
<sequence length="146" mass="16949">MPVVQVTETVRGNAKDVYTLIRDMESYPCFMENLNSVHVLERGDNWTLTAWDTSLNGMRFRWQEHDEFDHANHRIQYRQVSGDLKKFEGSWIVEQDGDISKVTLLVDFEFGVPMLSSLLNPVAKIKLKQNGESMLKAIKRRFEGEV</sequence>
<organism evidence="2 3">
    <name type="scientific">Collibacillus ludicampi</name>
    <dbReference type="NCBI Taxonomy" id="2771369"/>
    <lineage>
        <taxon>Bacteria</taxon>
        <taxon>Bacillati</taxon>
        <taxon>Bacillota</taxon>
        <taxon>Bacilli</taxon>
        <taxon>Bacillales</taxon>
        <taxon>Alicyclobacillaceae</taxon>
        <taxon>Collibacillus</taxon>
    </lineage>
</organism>
<gene>
    <name evidence="2" type="ORF">DNHGIG_00200</name>
</gene>
<dbReference type="Gene3D" id="3.30.530.20">
    <property type="match status" value="1"/>
</dbReference>
<evidence type="ECO:0000313" key="2">
    <source>
        <dbReference type="EMBL" id="GIM44471.1"/>
    </source>
</evidence>
<dbReference type="AlphaFoldDB" id="A0AAV4L9P5"/>
<proteinExistence type="predicted"/>
<dbReference type="Proteomes" id="UP001057291">
    <property type="component" value="Unassembled WGS sequence"/>
</dbReference>
<comment type="caution">
    <text evidence="2">The sequence shown here is derived from an EMBL/GenBank/DDBJ whole genome shotgun (WGS) entry which is preliminary data.</text>
</comment>
<dbReference type="InterPro" id="IPR005031">
    <property type="entry name" value="COQ10_START"/>
</dbReference>
<feature type="domain" description="Coenzyme Q-binding protein COQ10 START" evidence="1">
    <location>
        <begin position="14"/>
        <end position="134"/>
    </location>
</feature>
<evidence type="ECO:0000313" key="3">
    <source>
        <dbReference type="Proteomes" id="UP001057291"/>
    </source>
</evidence>
<dbReference type="InterPro" id="IPR023393">
    <property type="entry name" value="START-like_dom_sf"/>
</dbReference>
<evidence type="ECO:0000259" key="1">
    <source>
        <dbReference type="Pfam" id="PF03364"/>
    </source>
</evidence>
<dbReference type="Pfam" id="PF03364">
    <property type="entry name" value="Polyketide_cyc"/>
    <property type="match status" value="1"/>
</dbReference>
<protein>
    <submittedName>
        <fullName evidence="2">Cyclase</fullName>
    </submittedName>
</protein>
<dbReference type="EMBL" id="BOQE01000001">
    <property type="protein sequence ID" value="GIM44471.1"/>
    <property type="molecule type" value="Genomic_DNA"/>
</dbReference>
<keyword evidence="3" id="KW-1185">Reference proteome</keyword>
<dbReference type="SUPFAM" id="SSF55961">
    <property type="entry name" value="Bet v1-like"/>
    <property type="match status" value="1"/>
</dbReference>